<dbReference type="NCBIfam" id="TIGR01509">
    <property type="entry name" value="HAD-SF-IA-v3"/>
    <property type="match status" value="1"/>
</dbReference>
<dbReference type="InterPro" id="IPR006439">
    <property type="entry name" value="HAD-SF_hydro_IA"/>
</dbReference>
<reference evidence="3" key="1">
    <citation type="journal article" date="2019" name="Int. J. Syst. Evol. Microbiol.">
        <title>The Global Catalogue of Microorganisms (GCM) 10K type strain sequencing project: providing services to taxonomists for standard genome sequencing and annotation.</title>
        <authorList>
            <consortium name="The Broad Institute Genomics Platform"/>
            <consortium name="The Broad Institute Genome Sequencing Center for Infectious Disease"/>
            <person name="Wu L."/>
            <person name="Ma J."/>
        </authorList>
    </citation>
    <scope>NUCLEOTIDE SEQUENCE [LARGE SCALE GENOMIC DNA]</scope>
    <source>
        <strain evidence="3">JCM 18472</strain>
    </source>
</reference>
<proteinExistence type="predicted"/>
<evidence type="ECO:0000313" key="2">
    <source>
        <dbReference type="EMBL" id="GAA5176741.1"/>
    </source>
</evidence>
<evidence type="ECO:0000256" key="1">
    <source>
        <dbReference type="ARBA" id="ARBA00022801"/>
    </source>
</evidence>
<dbReference type="SFLD" id="SFLDG01129">
    <property type="entry name" value="C1.5:_HAD__Beta-PGM__Phosphata"/>
    <property type="match status" value="1"/>
</dbReference>
<dbReference type="Pfam" id="PF00702">
    <property type="entry name" value="Hydrolase"/>
    <property type="match status" value="1"/>
</dbReference>
<keyword evidence="1 2" id="KW-0378">Hydrolase</keyword>
<dbReference type="Gene3D" id="3.40.50.1000">
    <property type="entry name" value="HAD superfamily/HAD-like"/>
    <property type="match status" value="1"/>
</dbReference>
<gene>
    <name evidence="2" type="ORF">GCM10023342_22910</name>
</gene>
<name>A0ABP9RFK0_9GAMM</name>
<dbReference type="SFLD" id="SFLDS00003">
    <property type="entry name" value="Haloacid_Dehalogenase"/>
    <property type="match status" value="1"/>
</dbReference>
<dbReference type="InterPro" id="IPR023214">
    <property type="entry name" value="HAD_sf"/>
</dbReference>
<dbReference type="GO" id="GO:0016787">
    <property type="term" value="F:hydrolase activity"/>
    <property type="evidence" value="ECO:0007669"/>
    <property type="project" value="UniProtKB-KW"/>
</dbReference>
<dbReference type="InterPro" id="IPR036412">
    <property type="entry name" value="HAD-like_sf"/>
</dbReference>
<dbReference type="SUPFAM" id="SSF56784">
    <property type="entry name" value="HAD-like"/>
    <property type="match status" value="1"/>
</dbReference>
<accession>A0ABP9RFK0</accession>
<dbReference type="EMBL" id="BAABKI010000023">
    <property type="protein sequence ID" value="GAA5176741.1"/>
    <property type="molecule type" value="Genomic_DNA"/>
</dbReference>
<dbReference type="RefSeq" id="WP_231662943.1">
    <property type="nucleotide sequence ID" value="NZ_BAABKI010000023.1"/>
</dbReference>
<sequence>MNAMTDHARIEALTFDLDDTLWDNRPVMEHAESTHYAWLDAALADWLGASPLGELFAEHDRYTQRFPLAAYIERRLALARRHPLRRGDFTWLRERALIELLEEYGLPRSAAHLWAAAAIGHFLTLRHTLTPYPEAIALLDALRPRYALAAITNGNADLKRLELAQHFPVVIAAGELLAPKPDARPFLAALARLRSTPARAMHVGDSWQEDVLPAWRLGMQIAWIDKHDECRAELPPGVHRLGHIRELAALLERLNDEC</sequence>
<dbReference type="NCBIfam" id="TIGR01549">
    <property type="entry name" value="HAD-SF-IA-v1"/>
    <property type="match status" value="1"/>
</dbReference>
<organism evidence="2 3">
    <name type="scientific">Modicisalibacter zincidurans</name>
    <dbReference type="NCBI Taxonomy" id="1178777"/>
    <lineage>
        <taxon>Bacteria</taxon>
        <taxon>Pseudomonadati</taxon>
        <taxon>Pseudomonadota</taxon>
        <taxon>Gammaproteobacteria</taxon>
        <taxon>Oceanospirillales</taxon>
        <taxon>Halomonadaceae</taxon>
        <taxon>Modicisalibacter</taxon>
    </lineage>
</organism>
<dbReference type="Proteomes" id="UP001500074">
    <property type="component" value="Unassembled WGS sequence"/>
</dbReference>
<evidence type="ECO:0000313" key="3">
    <source>
        <dbReference type="Proteomes" id="UP001500074"/>
    </source>
</evidence>
<comment type="caution">
    <text evidence="2">The sequence shown here is derived from an EMBL/GenBank/DDBJ whole genome shotgun (WGS) entry which is preliminary data.</text>
</comment>
<protein>
    <submittedName>
        <fullName evidence="2">HAD family hydrolase</fullName>
    </submittedName>
</protein>
<dbReference type="Gene3D" id="1.20.120.1600">
    <property type="match status" value="1"/>
</dbReference>
<keyword evidence="3" id="KW-1185">Reference proteome</keyword>
<dbReference type="PANTHER" id="PTHR43316:SF3">
    <property type="entry name" value="HALOACID DEHALOGENASE, TYPE II (AFU_ORTHOLOGUE AFUA_2G07750)-RELATED"/>
    <property type="match status" value="1"/>
</dbReference>
<dbReference type="InterPro" id="IPR051540">
    <property type="entry name" value="S-2-haloacid_dehalogenase"/>
</dbReference>
<dbReference type="PANTHER" id="PTHR43316">
    <property type="entry name" value="HYDROLASE, HALOACID DELAHOGENASE-RELATED"/>
    <property type="match status" value="1"/>
</dbReference>